<dbReference type="GO" id="GO:0017119">
    <property type="term" value="C:Golgi transport complex"/>
    <property type="evidence" value="ECO:0007669"/>
    <property type="project" value="InterPro"/>
</dbReference>
<dbReference type="OrthoDB" id="18786at2759"/>
<dbReference type="GO" id="GO:0006891">
    <property type="term" value="P:intra-Golgi vesicle-mediated transport"/>
    <property type="evidence" value="ECO:0007669"/>
    <property type="project" value="InterPro"/>
</dbReference>
<proteinExistence type="predicted"/>
<organism evidence="3 4">
    <name type="scientific">Puccinia sorghi</name>
    <dbReference type="NCBI Taxonomy" id="27349"/>
    <lineage>
        <taxon>Eukaryota</taxon>
        <taxon>Fungi</taxon>
        <taxon>Dikarya</taxon>
        <taxon>Basidiomycota</taxon>
        <taxon>Pucciniomycotina</taxon>
        <taxon>Pucciniomycetes</taxon>
        <taxon>Pucciniales</taxon>
        <taxon>Pucciniaceae</taxon>
        <taxon>Puccinia</taxon>
    </lineage>
</organism>
<protein>
    <recommendedName>
        <fullName evidence="2">Conserved oligomeric Golgi complex subunit 5 helical domain-containing protein</fullName>
    </recommendedName>
</protein>
<dbReference type="VEuPathDB" id="FungiDB:VP01_2186g1"/>
<name>A0A0L6V9X2_9BASI</name>
<dbReference type="Pfam" id="PF20649">
    <property type="entry name" value="COG5_C"/>
    <property type="match status" value="1"/>
</dbReference>
<reference evidence="3 4" key="1">
    <citation type="submission" date="2015-08" db="EMBL/GenBank/DDBJ databases">
        <title>Next Generation Sequencing and Analysis of the Genome of Puccinia sorghi L Schw, the Causal Agent of Maize Common Rust.</title>
        <authorList>
            <person name="Rochi L."/>
            <person name="Burguener G."/>
            <person name="Darino M."/>
            <person name="Turjanski A."/>
            <person name="Kreff E."/>
            <person name="Dieguez M.J."/>
            <person name="Sacco F."/>
        </authorList>
    </citation>
    <scope>NUCLEOTIDE SEQUENCE [LARGE SCALE GENOMIC DNA]</scope>
    <source>
        <strain evidence="3 4">RO10H11247</strain>
    </source>
</reference>
<keyword evidence="4" id="KW-1185">Reference proteome</keyword>
<accession>A0A0L6V9X2</accession>
<dbReference type="Proteomes" id="UP000037035">
    <property type="component" value="Unassembled WGS sequence"/>
</dbReference>
<evidence type="ECO:0000259" key="2">
    <source>
        <dbReference type="Pfam" id="PF20649"/>
    </source>
</evidence>
<dbReference type="STRING" id="27349.A0A0L6V9X2"/>
<evidence type="ECO:0000313" key="3">
    <source>
        <dbReference type="EMBL" id="KNZ57332.1"/>
    </source>
</evidence>
<dbReference type="PANTHER" id="PTHR13228">
    <property type="entry name" value="CONSERVED OLIGOMERIC GOLGI COMPLEX COMPONENT 5"/>
    <property type="match status" value="1"/>
</dbReference>
<evidence type="ECO:0000313" key="4">
    <source>
        <dbReference type="Proteomes" id="UP000037035"/>
    </source>
</evidence>
<dbReference type="InterPro" id="IPR019465">
    <property type="entry name" value="Cog5"/>
</dbReference>
<sequence length="823" mass="91943">MENKDQQTTNIESSSSDPYQIPPEYKVYLDPDFDPQEFANSVLNCEAYHATDISQFASGDISPSKSGLKSLPIISNYSPRQAPLPHSRNHSNLSRMPSNNSNLIWKGYTRRSAIVTRHSRMLLVDWTDTRLRPNSQEELHEKTRANNSQFSEQHEIVLAESALTLSELEKLLDSELESASIDLNNTADDSTDPNAQTMSSIRSLTAIQPHVQMIVSARKKVEDQMSKILNQGLVQLDRSMLSSSFQTAYNLSILDRSVGSLILELTDLIGKRIKLAFDLNSLARETGANDPQVASTFGYKSRARTEPTSATLPQWTSALWAKLEGLIDDLSTCCVKVYTLEKVLEWKKDPITGVPFLEAVTSAGSMLEERPSTVFWTTLSSALSKETREILRSLFLCLLSVSRFVRTNLVAFACLASNFIAQTLTANYPHLLRLFQEFFSRIALHTHTIYNSTTQSPETILTLRAVLPIENIYLNRSASKMTEASSGRADKLAAVLANELDAARFDPLLVRSVARKAKEVVDNCLKRLENRIITDYQSTSLVGPVATSSQTNNIDIFNNLSDLLRLLIRSINEYPDEIKKIMEPSIELTEKIREGIINPILLSIKRELNMIIGKMHNSPRFTAGSNSGGSGAYMRELKSKLNLVRQEILARLDASQLEPILIDLTVELLRSFIFHASLITPLSEAVKLRMAGELAELEFEASQFLVLEPMGRQIGSSTLLVPPNSAGSAGFNVGNDDGREAGRMEVEGQLDNLKIFRQLLFTDRPGEVSDLLGQSSLDRLAIVHHLIVKHQSSDSDTAPQILLIHQRNAWSQAEYFRWVQEYA</sequence>
<evidence type="ECO:0000256" key="1">
    <source>
        <dbReference type="SAM" id="MobiDB-lite"/>
    </source>
</evidence>
<dbReference type="InterPro" id="IPR048485">
    <property type="entry name" value="COG5_helical"/>
</dbReference>
<comment type="caution">
    <text evidence="3">The sequence shown here is derived from an EMBL/GenBank/DDBJ whole genome shotgun (WGS) entry which is preliminary data.</text>
</comment>
<dbReference type="EMBL" id="LAVV01007043">
    <property type="protein sequence ID" value="KNZ57332.1"/>
    <property type="molecule type" value="Genomic_DNA"/>
</dbReference>
<gene>
    <name evidence="3" type="ORF">VP01_2186g1</name>
</gene>
<dbReference type="AlphaFoldDB" id="A0A0L6V9X2"/>
<feature type="domain" description="Conserved oligomeric Golgi complex subunit 5 helical" evidence="2">
    <location>
        <begin position="202"/>
        <end position="439"/>
    </location>
</feature>
<dbReference type="PANTHER" id="PTHR13228:SF3">
    <property type="entry name" value="CONSERVED OLIGOMERIC GOLGI COMPLEX SUBUNIT 5"/>
    <property type="match status" value="1"/>
</dbReference>
<feature type="region of interest" description="Disordered" evidence="1">
    <location>
        <begin position="1"/>
        <end position="24"/>
    </location>
</feature>
<feature type="compositionally biased region" description="Polar residues" evidence="1">
    <location>
        <begin position="1"/>
        <end position="18"/>
    </location>
</feature>